<keyword evidence="3" id="KW-0808">Transferase</keyword>
<keyword evidence="4" id="KW-0479">Metal-binding</keyword>
<dbReference type="EC" id="2.3.2.27" evidence="2"/>
<comment type="caution">
    <text evidence="11">The sequence shown here is derived from an EMBL/GenBank/DDBJ whole genome shotgun (WGS) entry which is preliminary data.</text>
</comment>
<evidence type="ECO:0000256" key="2">
    <source>
        <dbReference type="ARBA" id="ARBA00012483"/>
    </source>
</evidence>
<evidence type="ECO:0000313" key="12">
    <source>
        <dbReference type="Proteomes" id="UP000823749"/>
    </source>
</evidence>
<dbReference type="FunFam" id="3.30.40.10:FF:000746">
    <property type="entry name" value="E3 ubiquitin-protein ligase RHF2A"/>
    <property type="match status" value="1"/>
</dbReference>
<evidence type="ECO:0000259" key="10">
    <source>
        <dbReference type="PROSITE" id="PS50089"/>
    </source>
</evidence>
<dbReference type="Gene3D" id="3.30.40.10">
    <property type="entry name" value="Zinc/RING finger domain, C3HC4 (zinc finger)"/>
    <property type="match status" value="1"/>
</dbReference>
<dbReference type="EMBL" id="JACTNZ010000001">
    <property type="protein sequence ID" value="KAG5566442.1"/>
    <property type="molecule type" value="Genomic_DNA"/>
</dbReference>
<reference evidence="11" key="1">
    <citation type="submission" date="2020-08" db="EMBL/GenBank/DDBJ databases">
        <title>Plant Genome Project.</title>
        <authorList>
            <person name="Zhang R.-G."/>
        </authorList>
    </citation>
    <scope>NUCLEOTIDE SEQUENCE</scope>
    <source>
        <strain evidence="11">WSP0</strain>
        <tissue evidence="11">Leaf</tissue>
    </source>
</reference>
<feature type="compositionally biased region" description="Basic and acidic residues" evidence="9">
    <location>
        <begin position="438"/>
        <end position="447"/>
    </location>
</feature>
<feature type="region of interest" description="Disordered" evidence="9">
    <location>
        <begin position="148"/>
        <end position="271"/>
    </location>
</feature>
<accession>A0AAV6LRM8</accession>
<evidence type="ECO:0000256" key="5">
    <source>
        <dbReference type="ARBA" id="ARBA00022771"/>
    </source>
</evidence>
<dbReference type="PANTHER" id="PTHR46463">
    <property type="entry name" value="ZINC FINGER, RING/FYVE/PHD-TYPE"/>
    <property type="match status" value="1"/>
</dbReference>
<feature type="compositionally biased region" description="Polar residues" evidence="9">
    <location>
        <begin position="208"/>
        <end position="259"/>
    </location>
</feature>
<evidence type="ECO:0000256" key="4">
    <source>
        <dbReference type="ARBA" id="ARBA00022723"/>
    </source>
</evidence>
<name>A0AAV6LRM8_9ERIC</name>
<keyword evidence="5 8" id="KW-0863">Zinc-finger</keyword>
<dbReference type="PANTHER" id="PTHR46463:SF78">
    <property type="entry name" value="RING-TYPE DOMAIN-CONTAINING PROTEIN"/>
    <property type="match status" value="1"/>
</dbReference>
<comment type="catalytic activity">
    <reaction evidence="1">
        <text>S-ubiquitinyl-[E2 ubiquitin-conjugating enzyme]-L-cysteine + [acceptor protein]-L-lysine = [E2 ubiquitin-conjugating enzyme]-L-cysteine + N(6)-ubiquitinyl-[acceptor protein]-L-lysine.</text>
        <dbReference type="EC" id="2.3.2.27"/>
    </reaction>
</comment>
<feature type="compositionally biased region" description="Low complexity" evidence="9">
    <location>
        <begin position="195"/>
        <end position="204"/>
    </location>
</feature>
<evidence type="ECO:0000256" key="1">
    <source>
        <dbReference type="ARBA" id="ARBA00000900"/>
    </source>
</evidence>
<keyword evidence="7" id="KW-0862">Zinc</keyword>
<keyword evidence="6" id="KW-0833">Ubl conjugation pathway</keyword>
<feature type="region of interest" description="Disordered" evidence="9">
    <location>
        <begin position="432"/>
        <end position="473"/>
    </location>
</feature>
<organism evidence="11 12">
    <name type="scientific">Rhododendron griersonianum</name>
    <dbReference type="NCBI Taxonomy" id="479676"/>
    <lineage>
        <taxon>Eukaryota</taxon>
        <taxon>Viridiplantae</taxon>
        <taxon>Streptophyta</taxon>
        <taxon>Embryophyta</taxon>
        <taxon>Tracheophyta</taxon>
        <taxon>Spermatophyta</taxon>
        <taxon>Magnoliopsida</taxon>
        <taxon>eudicotyledons</taxon>
        <taxon>Gunneridae</taxon>
        <taxon>Pentapetalae</taxon>
        <taxon>asterids</taxon>
        <taxon>Ericales</taxon>
        <taxon>Ericaceae</taxon>
        <taxon>Ericoideae</taxon>
        <taxon>Rhodoreae</taxon>
        <taxon>Rhododendron</taxon>
    </lineage>
</organism>
<dbReference type="PROSITE" id="PS50089">
    <property type="entry name" value="ZF_RING_2"/>
    <property type="match status" value="1"/>
</dbReference>
<feature type="compositionally biased region" description="Polar residues" evidence="9">
    <location>
        <begin position="336"/>
        <end position="348"/>
    </location>
</feature>
<keyword evidence="12" id="KW-1185">Reference proteome</keyword>
<evidence type="ECO:0000256" key="8">
    <source>
        <dbReference type="PROSITE-ProRule" id="PRU00175"/>
    </source>
</evidence>
<proteinExistence type="predicted"/>
<dbReference type="InterPro" id="IPR013083">
    <property type="entry name" value="Znf_RING/FYVE/PHD"/>
</dbReference>
<feature type="region of interest" description="Disordered" evidence="9">
    <location>
        <begin position="320"/>
        <end position="353"/>
    </location>
</feature>
<dbReference type="SUPFAM" id="SSF57850">
    <property type="entry name" value="RING/U-box"/>
    <property type="match status" value="1"/>
</dbReference>
<evidence type="ECO:0000256" key="6">
    <source>
        <dbReference type="ARBA" id="ARBA00022786"/>
    </source>
</evidence>
<dbReference type="Proteomes" id="UP000823749">
    <property type="component" value="Chromosome 1"/>
</dbReference>
<dbReference type="SMART" id="SM00184">
    <property type="entry name" value="RING"/>
    <property type="match status" value="1"/>
</dbReference>
<feature type="compositionally biased region" description="Low complexity" evidence="9">
    <location>
        <begin position="325"/>
        <end position="335"/>
    </location>
</feature>
<feature type="compositionally biased region" description="Polar residues" evidence="9">
    <location>
        <begin position="184"/>
        <end position="194"/>
    </location>
</feature>
<dbReference type="AlphaFoldDB" id="A0AAV6LRM8"/>
<evidence type="ECO:0000256" key="9">
    <source>
        <dbReference type="SAM" id="MobiDB-lite"/>
    </source>
</evidence>
<dbReference type="GO" id="GO:0061630">
    <property type="term" value="F:ubiquitin protein ligase activity"/>
    <property type="evidence" value="ECO:0007669"/>
    <property type="project" value="UniProtKB-EC"/>
</dbReference>
<dbReference type="Pfam" id="PF13639">
    <property type="entry name" value="zf-RING_2"/>
    <property type="match status" value="1"/>
</dbReference>
<evidence type="ECO:0000256" key="7">
    <source>
        <dbReference type="ARBA" id="ARBA00022833"/>
    </source>
</evidence>
<dbReference type="InterPro" id="IPR001841">
    <property type="entry name" value="Znf_RING"/>
</dbReference>
<dbReference type="GO" id="GO:0008270">
    <property type="term" value="F:zinc ion binding"/>
    <property type="evidence" value="ECO:0007669"/>
    <property type="project" value="UniProtKB-KW"/>
</dbReference>
<evidence type="ECO:0000313" key="11">
    <source>
        <dbReference type="EMBL" id="KAG5566442.1"/>
    </source>
</evidence>
<protein>
    <recommendedName>
        <fullName evidence="2">RING-type E3 ubiquitin transferase</fullName>
        <ecNumber evidence="2">2.3.2.27</ecNumber>
    </recommendedName>
</protein>
<feature type="compositionally biased region" description="Gly residues" evidence="9">
    <location>
        <begin position="448"/>
        <end position="461"/>
    </location>
</feature>
<evidence type="ECO:0000256" key="3">
    <source>
        <dbReference type="ARBA" id="ARBA00022679"/>
    </source>
</evidence>
<feature type="domain" description="RING-type" evidence="10">
    <location>
        <begin position="35"/>
        <end position="75"/>
    </location>
</feature>
<gene>
    <name evidence="11" type="ORF">RHGRI_002123</name>
</gene>
<sequence length="473" mass="50942">MEVEKMEEGVKSGNHLTSAAAFVEGGIQEACDDACSICLEAFCESEPSTVTCCKHEFHLQCILEWCQRSSQCPMCWQPISLKDPSSQELLDAIEQEKSFRANARRNTTIFHHPTLGNFELQHLPVGGTDAELEERIIQHLAAAAAMGRTRHIARREGQRNRSSAQGRPHYLVFSTHPNGPPVASVSSSPTQSIESDSASSAAVAEPTSLITVGEDSTQIVPPRSSQADQIYASASRSSVLASNHHGTSSHNQSPTQSPTDSHDRAGPSEFQSISESLKSRFNAMSMRYTEAVVYNVYWLLKGEGNSGISTVSGMMERLETRDNSRTNTDSGSSSSQEANTADESTSLHDVSVPDPVNQQILVTDCNNVEVEDAVNAVHGNIKKACRSGLIGPSYKPSLPHPPELPHWTVPVGPWSKRPVSAIVRRNFLAAAAGGGGGRIRDDRETIERGGGGDAEADGGAGETEDEQGRRGRD</sequence>